<dbReference type="GO" id="GO:0052621">
    <property type="term" value="F:diguanylate cyclase activity"/>
    <property type="evidence" value="ECO:0007669"/>
    <property type="project" value="TreeGrafter"/>
</dbReference>
<dbReference type="OrthoDB" id="23692at2"/>
<dbReference type="InterPro" id="IPR000160">
    <property type="entry name" value="GGDEF_dom"/>
</dbReference>
<dbReference type="PROSITE" id="PS50887">
    <property type="entry name" value="GGDEF"/>
    <property type="match status" value="1"/>
</dbReference>
<dbReference type="Gene3D" id="3.30.70.270">
    <property type="match status" value="1"/>
</dbReference>
<dbReference type="EMBL" id="BKAL01000003">
    <property type="protein sequence ID" value="GEP68379.1"/>
    <property type="molecule type" value="Genomic_DNA"/>
</dbReference>
<keyword evidence="1" id="KW-0802">TPR repeat</keyword>
<sequence length="553" mass="59703">MRTDDGQAERIGPTDWDALVDELAFLADSDASQCVRRATDAVHQARAEGAVEAEMQLSYYAAVAHHALGQDSDALTAAARTEHLARDSSELVWESRALARQGLVHHDLGNIEDAVDLLTRAVELRREADDVAGTADVLTTLGTVYTAMPHFAPQAAGVLTQAHRLWLQAGDPDRASIAHAHLARTFVETSSRLAEENPRGARAAARRALALALEAVQEADASGLSRTAIDARFTVVAAHVLADDLPAAGAVLDTAEDMLDRFPSAMQRLALHRIRAGWLVRSGRYAEAAKEATAGLVLCDELRRPAERAGLLQVLVDADEARGELAAALDALHELHELTVRTGDAMAQRRAVLLGSRMELERAERVAEAERRRSEALEEHNARLVHEASHDPLTGLANRRALDRELTRRVQERAVFTVALVDVDHFKRVNDTWSHQTGDAVLQRMAHTLRDGLRNGDLAARYGGEEFALVLDGLDGPRAAEVCDRLRARVAALTWDGPMSGSQVTISIGVSGWVPEEGVDVTLARADAALYGAKESGRNQVRLSTAASPATVG</sequence>
<dbReference type="PANTHER" id="PTHR45138:SF9">
    <property type="entry name" value="DIGUANYLATE CYCLASE DGCM-RELATED"/>
    <property type="match status" value="1"/>
</dbReference>
<evidence type="ECO:0000313" key="4">
    <source>
        <dbReference type="EMBL" id="GEP68379.1"/>
    </source>
</evidence>
<dbReference type="Gene3D" id="1.25.40.10">
    <property type="entry name" value="Tetratricopeptide repeat domain"/>
    <property type="match status" value="1"/>
</dbReference>
<dbReference type="SMART" id="SM00267">
    <property type="entry name" value="GGDEF"/>
    <property type="match status" value="1"/>
</dbReference>
<dbReference type="AlphaFoldDB" id="A0A512PAZ0"/>
<keyword evidence="2" id="KW-0175">Coiled coil</keyword>
<dbReference type="GO" id="GO:0043709">
    <property type="term" value="P:cell adhesion involved in single-species biofilm formation"/>
    <property type="evidence" value="ECO:0007669"/>
    <property type="project" value="TreeGrafter"/>
</dbReference>
<dbReference type="SUPFAM" id="SSF55073">
    <property type="entry name" value="Nucleotide cyclase"/>
    <property type="match status" value="1"/>
</dbReference>
<dbReference type="RefSeq" id="WP_146952137.1">
    <property type="nucleotide sequence ID" value="NZ_BAABBJ010000009.1"/>
</dbReference>
<dbReference type="GO" id="GO:1902201">
    <property type="term" value="P:negative regulation of bacterial-type flagellum-dependent cell motility"/>
    <property type="evidence" value="ECO:0007669"/>
    <property type="project" value="TreeGrafter"/>
</dbReference>
<dbReference type="SUPFAM" id="SSF48452">
    <property type="entry name" value="TPR-like"/>
    <property type="match status" value="1"/>
</dbReference>
<dbReference type="InterPro" id="IPR029787">
    <property type="entry name" value="Nucleotide_cyclase"/>
</dbReference>
<dbReference type="InterPro" id="IPR043128">
    <property type="entry name" value="Rev_trsase/Diguanyl_cyclase"/>
</dbReference>
<dbReference type="CDD" id="cd01949">
    <property type="entry name" value="GGDEF"/>
    <property type="match status" value="1"/>
</dbReference>
<evidence type="ECO:0000313" key="5">
    <source>
        <dbReference type="Proteomes" id="UP000321798"/>
    </source>
</evidence>
<organism evidence="4 5">
    <name type="scientific">Cellulomonas soli</name>
    <dbReference type="NCBI Taxonomy" id="931535"/>
    <lineage>
        <taxon>Bacteria</taxon>
        <taxon>Bacillati</taxon>
        <taxon>Actinomycetota</taxon>
        <taxon>Actinomycetes</taxon>
        <taxon>Micrococcales</taxon>
        <taxon>Cellulomonadaceae</taxon>
        <taxon>Cellulomonas</taxon>
    </lineage>
</organism>
<dbReference type="PROSITE" id="PS50005">
    <property type="entry name" value="TPR"/>
    <property type="match status" value="1"/>
</dbReference>
<accession>A0A512PAZ0</accession>
<proteinExistence type="predicted"/>
<dbReference type="Pfam" id="PF00990">
    <property type="entry name" value="GGDEF"/>
    <property type="match status" value="1"/>
</dbReference>
<dbReference type="FunFam" id="3.30.70.270:FF:000001">
    <property type="entry name" value="Diguanylate cyclase domain protein"/>
    <property type="match status" value="1"/>
</dbReference>
<dbReference type="InterPro" id="IPR050469">
    <property type="entry name" value="Diguanylate_Cyclase"/>
</dbReference>
<dbReference type="PANTHER" id="PTHR45138">
    <property type="entry name" value="REGULATORY COMPONENTS OF SENSORY TRANSDUCTION SYSTEM"/>
    <property type="match status" value="1"/>
</dbReference>
<dbReference type="Proteomes" id="UP000321798">
    <property type="component" value="Unassembled WGS sequence"/>
</dbReference>
<gene>
    <name evidence="4" type="ORF">CSO01_10940</name>
</gene>
<comment type="caution">
    <text evidence="4">The sequence shown here is derived from an EMBL/GenBank/DDBJ whole genome shotgun (WGS) entry which is preliminary data.</text>
</comment>
<dbReference type="GO" id="GO:0005886">
    <property type="term" value="C:plasma membrane"/>
    <property type="evidence" value="ECO:0007669"/>
    <property type="project" value="TreeGrafter"/>
</dbReference>
<feature type="domain" description="GGDEF" evidence="3">
    <location>
        <begin position="414"/>
        <end position="546"/>
    </location>
</feature>
<dbReference type="InterPro" id="IPR019734">
    <property type="entry name" value="TPR_rpt"/>
</dbReference>
<name>A0A512PAZ0_9CELL</name>
<protein>
    <recommendedName>
        <fullName evidence="3">GGDEF domain-containing protein</fullName>
    </recommendedName>
</protein>
<feature type="coiled-coil region" evidence="2">
    <location>
        <begin position="318"/>
        <end position="387"/>
    </location>
</feature>
<dbReference type="InterPro" id="IPR011990">
    <property type="entry name" value="TPR-like_helical_dom_sf"/>
</dbReference>
<feature type="repeat" description="TPR" evidence="1">
    <location>
        <begin position="95"/>
        <end position="128"/>
    </location>
</feature>
<evidence type="ECO:0000259" key="3">
    <source>
        <dbReference type="PROSITE" id="PS50887"/>
    </source>
</evidence>
<reference evidence="4 5" key="1">
    <citation type="submission" date="2019-07" db="EMBL/GenBank/DDBJ databases">
        <title>Whole genome shotgun sequence of Cellulomonas soli NBRC 109434.</title>
        <authorList>
            <person name="Hosoyama A."/>
            <person name="Uohara A."/>
            <person name="Ohji S."/>
            <person name="Ichikawa N."/>
        </authorList>
    </citation>
    <scope>NUCLEOTIDE SEQUENCE [LARGE SCALE GENOMIC DNA]</scope>
    <source>
        <strain evidence="4 5">NBRC 109434</strain>
    </source>
</reference>
<evidence type="ECO:0000256" key="2">
    <source>
        <dbReference type="SAM" id="Coils"/>
    </source>
</evidence>
<evidence type="ECO:0000256" key="1">
    <source>
        <dbReference type="PROSITE-ProRule" id="PRU00339"/>
    </source>
</evidence>
<keyword evidence="5" id="KW-1185">Reference proteome</keyword>
<dbReference type="NCBIfam" id="TIGR00254">
    <property type="entry name" value="GGDEF"/>
    <property type="match status" value="1"/>
</dbReference>